<accession>A0A934RUK8</accession>
<keyword evidence="2" id="KW-1185">Reference proteome</keyword>
<dbReference type="Proteomes" id="UP000604083">
    <property type="component" value="Unassembled WGS sequence"/>
</dbReference>
<evidence type="ECO:0000313" key="2">
    <source>
        <dbReference type="Proteomes" id="UP000604083"/>
    </source>
</evidence>
<organism evidence="1 2">
    <name type="scientific">Roseibacillus ishigakijimensis</name>
    <dbReference type="NCBI Taxonomy" id="454146"/>
    <lineage>
        <taxon>Bacteria</taxon>
        <taxon>Pseudomonadati</taxon>
        <taxon>Verrucomicrobiota</taxon>
        <taxon>Verrucomicrobiia</taxon>
        <taxon>Verrucomicrobiales</taxon>
        <taxon>Verrucomicrobiaceae</taxon>
        <taxon>Roseibacillus</taxon>
    </lineage>
</organism>
<evidence type="ECO:0000313" key="1">
    <source>
        <dbReference type="EMBL" id="MBK1835693.1"/>
    </source>
</evidence>
<protein>
    <submittedName>
        <fullName evidence="1">Uncharacterized protein</fullName>
    </submittedName>
</protein>
<gene>
    <name evidence="1" type="ORF">JIN78_16640</name>
</gene>
<comment type="caution">
    <text evidence="1">The sequence shown here is derived from an EMBL/GenBank/DDBJ whole genome shotgun (WGS) entry which is preliminary data.</text>
</comment>
<name>A0A934RUK8_9BACT</name>
<reference evidence="1" key="1">
    <citation type="submission" date="2021-01" db="EMBL/GenBank/DDBJ databases">
        <title>Modified the classification status of verrucomicrobia.</title>
        <authorList>
            <person name="Feng X."/>
        </authorList>
    </citation>
    <scope>NUCLEOTIDE SEQUENCE</scope>
    <source>
        <strain evidence="1">KCTC 12986</strain>
    </source>
</reference>
<dbReference type="AlphaFoldDB" id="A0A934RUK8"/>
<proteinExistence type="predicted"/>
<dbReference type="EMBL" id="JAENIO010000091">
    <property type="protein sequence ID" value="MBK1835693.1"/>
    <property type="molecule type" value="Genomic_DNA"/>
</dbReference>
<sequence length="209" mass="22914">MNLYGFVGNAPSRYVDFLGLTTVTYGDTFWDNDGVQRPNIVMDLWDAFIDEALLGMKHDREWEWEFEISHWCESKSSPKLSEPKITKSNFKGAIDNWGLPFDLSGGIANKVLITNSVSGATQCPNSVHGRAVKGACVTKEFDVEAMFGLHASAVGITVWTGGMRPVNGDYTSMLFVAKKCCCCYAKVGGFSWLGTFELSGNGIPIDISN</sequence>